<dbReference type="Pfam" id="PF19327">
    <property type="entry name" value="Ap4A_phos_N"/>
    <property type="match status" value="1"/>
</dbReference>
<evidence type="ECO:0000259" key="2">
    <source>
        <dbReference type="Pfam" id="PF09830"/>
    </source>
</evidence>
<feature type="active site" description="Nucleophile" evidence="1">
    <location>
        <position position="153"/>
    </location>
</feature>
<organism evidence="4 5">
    <name type="scientific">Gloeothece citriformis (strain PCC 7424)</name>
    <name type="common">Cyanothece sp. (strain PCC 7424)</name>
    <dbReference type="NCBI Taxonomy" id="65393"/>
    <lineage>
        <taxon>Bacteria</taxon>
        <taxon>Bacillati</taxon>
        <taxon>Cyanobacteriota</taxon>
        <taxon>Cyanophyceae</taxon>
        <taxon>Oscillatoriophycideae</taxon>
        <taxon>Chroococcales</taxon>
        <taxon>Aphanothecaceae</taxon>
        <taxon>Gloeothece</taxon>
        <taxon>Gloeothece citriformis</taxon>
    </lineage>
</organism>
<dbReference type="InterPro" id="IPR019200">
    <property type="entry name" value="ATP_adenylylTrfase_C"/>
</dbReference>
<dbReference type="GO" id="GO:0009117">
    <property type="term" value="P:nucleotide metabolic process"/>
    <property type="evidence" value="ECO:0007669"/>
    <property type="project" value="InterPro"/>
</dbReference>
<evidence type="ECO:0000256" key="1">
    <source>
        <dbReference type="PIRSR" id="PIRSR000846-1"/>
    </source>
</evidence>
<dbReference type="HOGENOM" id="CLU_049915_3_0_3"/>
<gene>
    <name evidence="4" type="ordered locus">PCC7424_1672</name>
</gene>
<dbReference type="AlphaFoldDB" id="B7KAZ9"/>
<feature type="domain" description="Ap4A phosphorylase 1/2 N-terminal" evidence="3">
    <location>
        <begin position="4"/>
        <end position="175"/>
    </location>
</feature>
<dbReference type="PANTHER" id="PTHR38420">
    <property type="entry name" value="AP-4-A PHOSPHORYLASE II"/>
    <property type="match status" value="1"/>
</dbReference>
<evidence type="ECO:0000313" key="5">
    <source>
        <dbReference type="Proteomes" id="UP000002384"/>
    </source>
</evidence>
<dbReference type="Pfam" id="PF09830">
    <property type="entry name" value="ATP_transf"/>
    <property type="match status" value="1"/>
</dbReference>
<dbReference type="Proteomes" id="UP000002384">
    <property type="component" value="Chromosome"/>
</dbReference>
<sequence length="301" mass="34267">MSEKTIILESGTLWTKVREQTQKALELGALQPILTDSEFIKQDDITFLVRIVSNLTRKDKAQKQSQDNKEFNPFLPYDEDLFVCDISQTHLCLLNKYNVIDYHLLIVTRLFEEQDTWLTRQDFEALWATLAEIDGLAFYNGGKLAGASQRHKHLQLIPLPLAATEDKIPISPVIASTIFESDVIGKSPMFPFVHAIAQFNRDWLNSPVEAAEKSLHLYYQLLKTVGLIEDEIKSQKQTAPYNLLATREWMMIVPRSLDSFQSISVNSLGFAGALLARNSEQMQLIKELKPLTILQNVALNF</sequence>
<proteinExistence type="predicted"/>
<dbReference type="SUPFAM" id="SSF54197">
    <property type="entry name" value="HIT-like"/>
    <property type="match status" value="1"/>
</dbReference>
<dbReference type="Gene3D" id="3.30.428.70">
    <property type="match status" value="1"/>
</dbReference>
<evidence type="ECO:0000259" key="3">
    <source>
        <dbReference type="Pfam" id="PF19327"/>
    </source>
</evidence>
<dbReference type="STRING" id="65393.PCC7424_1672"/>
<dbReference type="PIRSF" id="PIRSF000846">
    <property type="entry name" value="ATP_adenylyltr"/>
    <property type="match status" value="1"/>
</dbReference>
<dbReference type="KEGG" id="cyc:PCC7424_1672"/>
<feature type="domain" description="ATP adenylyltransferase C-terminal" evidence="2">
    <location>
        <begin position="189"/>
        <end position="299"/>
    </location>
</feature>
<evidence type="ECO:0000313" key="4">
    <source>
        <dbReference type="EMBL" id="ACK70109.1"/>
    </source>
</evidence>
<dbReference type="InterPro" id="IPR045759">
    <property type="entry name" value="Ap4A_phos1/2_N"/>
</dbReference>
<reference evidence="5" key="1">
    <citation type="journal article" date="2011" name="MBio">
        <title>Novel metabolic attributes of the genus Cyanothece, comprising a group of unicellular nitrogen-fixing Cyanobacteria.</title>
        <authorList>
            <person name="Bandyopadhyay A."/>
            <person name="Elvitigala T."/>
            <person name="Welsh E."/>
            <person name="Stockel J."/>
            <person name="Liberton M."/>
            <person name="Min H."/>
            <person name="Sherman L.A."/>
            <person name="Pakrasi H.B."/>
        </authorList>
    </citation>
    <scope>NUCLEOTIDE SEQUENCE [LARGE SCALE GENOMIC DNA]</scope>
    <source>
        <strain evidence="5">PCC 7424</strain>
    </source>
</reference>
<dbReference type="GO" id="GO:0005524">
    <property type="term" value="F:ATP binding"/>
    <property type="evidence" value="ECO:0007669"/>
    <property type="project" value="InterPro"/>
</dbReference>
<dbReference type="eggNOG" id="COG4360">
    <property type="taxonomic scope" value="Bacteria"/>
</dbReference>
<dbReference type="GO" id="GO:0003877">
    <property type="term" value="F:ATP:ADP adenylyltransferase activity"/>
    <property type="evidence" value="ECO:0007669"/>
    <property type="project" value="InterPro"/>
</dbReference>
<accession>B7KAZ9</accession>
<dbReference type="InterPro" id="IPR043171">
    <property type="entry name" value="Ap4A_phos1/2-like"/>
</dbReference>
<dbReference type="InterPro" id="IPR009163">
    <property type="entry name" value="Ap4A_phos1/2"/>
</dbReference>
<dbReference type="OrthoDB" id="421767at2"/>
<dbReference type="EMBL" id="CP001291">
    <property type="protein sequence ID" value="ACK70109.1"/>
    <property type="molecule type" value="Genomic_DNA"/>
</dbReference>
<keyword evidence="5" id="KW-1185">Reference proteome</keyword>
<name>B7KAZ9_GLOC7</name>
<protein>
    <submittedName>
        <fullName evidence="4">Ap4A phosphorylase II</fullName>
    </submittedName>
</protein>
<dbReference type="PANTHER" id="PTHR38420:SF1">
    <property type="entry name" value="PUTATIVE (AFU_ORTHOLOGUE AFUA_5G14690)-RELATED"/>
    <property type="match status" value="1"/>
</dbReference>
<dbReference type="InterPro" id="IPR036265">
    <property type="entry name" value="HIT-like_sf"/>
</dbReference>
<dbReference type="RefSeq" id="WP_012599053.1">
    <property type="nucleotide sequence ID" value="NC_011729.1"/>
</dbReference>